<organism evidence="1 2">
    <name type="scientific">Meloidogyne enterolobii</name>
    <name type="common">Root-knot nematode worm</name>
    <name type="synonym">Meloidogyne mayaguensis</name>
    <dbReference type="NCBI Taxonomy" id="390850"/>
    <lineage>
        <taxon>Eukaryota</taxon>
        <taxon>Metazoa</taxon>
        <taxon>Ecdysozoa</taxon>
        <taxon>Nematoda</taxon>
        <taxon>Chromadorea</taxon>
        <taxon>Rhabditida</taxon>
        <taxon>Tylenchina</taxon>
        <taxon>Tylenchomorpha</taxon>
        <taxon>Tylenchoidea</taxon>
        <taxon>Meloidogynidae</taxon>
        <taxon>Meloidogyninae</taxon>
        <taxon>Meloidogyne</taxon>
    </lineage>
</organism>
<proteinExistence type="predicted"/>
<sequence>MEYINSGNYDYNRKCAIFGHLHLNRFQTNVPENCAITGAYPLFDSRFLLVQVTIDELTEKFDGRNGQFISKATFY</sequence>
<protein>
    <submittedName>
        <fullName evidence="1">Uncharacterized protein</fullName>
    </submittedName>
</protein>
<comment type="caution">
    <text evidence="1">The sequence shown here is derived from an EMBL/GenBank/DDBJ whole genome shotgun (WGS) entry which is preliminary data.</text>
</comment>
<gene>
    <name evidence="1" type="ORF">MENTE1834_LOCUS11339</name>
</gene>
<reference evidence="1" key="1">
    <citation type="submission" date="2023-11" db="EMBL/GenBank/DDBJ databases">
        <authorList>
            <person name="Poullet M."/>
        </authorList>
    </citation>
    <scope>NUCLEOTIDE SEQUENCE</scope>
    <source>
        <strain evidence="1">E1834</strain>
    </source>
</reference>
<evidence type="ECO:0000313" key="2">
    <source>
        <dbReference type="Proteomes" id="UP001497535"/>
    </source>
</evidence>
<keyword evidence="2" id="KW-1185">Reference proteome</keyword>
<dbReference type="EMBL" id="CAVMJV010000011">
    <property type="protein sequence ID" value="CAK5044085.1"/>
    <property type="molecule type" value="Genomic_DNA"/>
</dbReference>
<accession>A0ACB0YF35</accession>
<evidence type="ECO:0000313" key="1">
    <source>
        <dbReference type="EMBL" id="CAK5044085.1"/>
    </source>
</evidence>
<name>A0ACB0YF35_MELEN</name>
<dbReference type="Proteomes" id="UP001497535">
    <property type="component" value="Unassembled WGS sequence"/>
</dbReference>